<reference evidence="8" key="1">
    <citation type="journal article" date="2009" name="Science">
        <title>The B73 maize genome: complexity, diversity, and dynamics.</title>
        <authorList>
            <person name="Schnable P.S."/>
            <person name="Ware D."/>
            <person name="Fulton R.S."/>
            <person name="Stein J.C."/>
            <person name="Wei F."/>
            <person name="Pasternak S."/>
            <person name="Liang C."/>
            <person name="Zhang J."/>
            <person name="Fulton L."/>
            <person name="Graves T.A."/>
            <person name="Minx P."/>
            <person name="Reily A.D."/>
            <person name="Courtney L."/>
            <person name="Kruchowski S.S."/>
            <person name="Tomlinson C."/>
            <person name="Strong C."/>
            <person name="Delehaunty K."/>
            <person name="Fronick C."/>
            <person name="Courtney B."/>
            <person name="Rock S.M."/>
            <person name="Belter E."/>
            <person name="Du F."/>
            <person name="Kim K."/>
            <person name="Abbott R.M."/>
            <person name="Cotton M."/>
            <person name="Levy A."/>
            <person name="Marchetto P."/>
            <person name="Ochoa K."/>
            <person name="Jackson S.M."/>
            <person name="Gillam B."/>
            <person name="Chen W."/>
            <person name="Yan L."/>
            <person name="Higginbotham J."/>
            <person name="Cardenas M."/>
            <person name="Waligorski J."/>
            <person name="Applebaum E."/>
            <person name="Phelps L."/>
            <person name="Falcone J."/>
            <person name="Kanchi K."/>
            <person name="Thane T."/>
            <person name="Scimone A."/>
            <person name="Thane N."/>
            <person name="Henke J."/>
            <person name="Wang T."/>
            <person name="Ruppert J."/>
            <person name="Shah N."/>
            <person name="Rotter K."/>
            <person name="Hodges J."/>
            <person name="Ingenthron E."/>
            <person name="Cordes M."/>
            <person name="Kohlberg S."/>
            <person name="Sgro J."/>
            <person name="Delgado B."/>
            <person name="Mead K."/>
            <person name="Chinwalla A."/>
            <person name="Leonard S."/>
            <person name="Crouse K."/>
            <person name="Collura K."/>
            <person name="Kudrna D."/>
            <person name="Currie J."/>
            <person name="He R."/>
            <person name="Angelova A."/>
            <person name="Rajasekar S."/>
            <person name="Mueller T."/>
            <person name="Lomeli R."/>
            <person name="Scara G."/>
            <person name="Ko A."/>
            <person name="Delaney K."/>
            <person name="Wissotski M."/>
            <person name="Lopez G."/>
            <person name="Campos D."/>
            <person name="Braidotti M."/>
            <person name="Ashley E."/>
            <person name="Golser W."/>
            <person name="Kim H."/>
            <person name="Lee S."/>
            <person name="Lin J."/>
            <person name="Dujmic Z."/>
            <person name="Kim W."/>
            <person name="Talag J."/>
            <person name="Zuccolo A."/>
            <person name="Fan C."/>
            <person name="Sebastian A."/>
            <person name="Kramer M."/>
            <person name="Spiegel L."/>
            <person name="Nascimento L."/>
            <person name="Zutavern T."/>
            <person name="Miller B."/>
            <person name="Ambroise C."/>
            <person name="Muller S."/>
            <person name="Spooner W."/>
            <person name="Narechania A."/>
            <person name="Ren L."/>
            <person name="Wei S."/>
            <person name="Kumari S."/>
            <person name="Faga B."/>
            <person name="Levy M.J."/>
            <person name="McMahan L."/>
            <person name="Van Buren P."/>
            <person name="Vaughn M.W."/>
            <person name="Ying K."/>
            <person name="Yeh C.-T."/>
            <person name="Emrich S.J."/>
            <person name="Jia Y."/>
            <person name="Kalyanaraman A."/>
            <person name="Hsia A.-P."/>
            <person name="Barbazuk W.B."/>
            <person name="Baucom R.S."/>
            <person name="Brutnell T.P."/>
            <person name="Carpita N.C."/>
            <person name="Chaparro C."/>
            <person name="Chia J.-M."/>
            <person name="Deragon J.-M."/>
            <person name="Estill J.C."/>
            <person name="Fu Y."/>
            <person name="Jeddeloh J.A."/>
            <person name="Han Y."/>
            <person name="Lee H."/>
            <person name="Li P."/>
            <person name="Lisch D.R."/>
            <person name="Liu S."/>
            <person name="Liu Z."/>
            <person name="Nagel D.H."/>
            <person name="McCann M.C."/>
            <person name="SanMiguel P."/>
            <person name="Myers A.M."/>
            <person name="Nettleton D."/>
            <person name="Nguyen J."/>
            <person name="Penning B.W."/>
            <person name="Ponnala L."/>
            <person name="Schneider K.L."/>
            <person name="Schwartz D.C."/>
            <person name="Sharma A."/>
            <person name="Soderlund C."/>
            <person name="Springer N.M."/>
            <person name="Sun Q."/>
            <person name="Wang H."/>
            <person name="Waterman M."/>
            <person name="Westerman R."/>
            <person name="Wolfgruber T.K."/>
            <person name="Yang L."/>
            <person name="Yu Y."/>
            <person name="Zhang L."/>
            <person name="Zhou S."/>
            <person name="Zhu Q."/>
            <person name="Bennetzen J.L."/>
            <person name="Dawe R.K."/>
            <person name="Jiang J."/>
            <person name="Jiang N."/>
            <person name="Presting G.G."/>
            <person name="Wessler S.R."/>
            <person name="Aluru S."/>
            <person name="Martienssen R.A."/>
            <person name="Clifton S.W."/>
            <person name="McCombie W.R."/>
            <person name="Wing R.A."/>
            <person name="Wilson R.K."/>
        </authorList>
    </citation>
    <scope>NUCLEOTIDE SEQUENCE [LARGE SCALE GENOMIC DNA]</scope>
    <source>
        <strain evidence="8">cv. B73</strain>
    </source>
</reference>
<name>A0A804PVS3_MAIZE</name>
<keyword evidence="5" id="KW-0539">Nucleus</keyword>
<accession>A0A804PVS3</accession>
<comment type="subcellular location">
    <subcellularLocation>
        <location evidence="1">Nucleus</location>
    </subcellularLocation>
</comment>
<sequence length="309" mass="33844">MGSLGTRRAFYGAGYGDCWRAKQCPRPCKMRMRSGIRRVAGVGLIRIPVPPKSQLFTSRRPLAPSRPPEPVASGVGPPPLQSPRPSHFAAASESSSSSTPGGEIPSARGTSTTRVLLYFLSQKKDLQSSIFMEAFALDKICGSGRSAVTTQERVMEAQSSTCFSKVVGPNLWYGDRTRLTPKQEEAALGLSRACGSGIPAYICTMKKSNVVKRQMVFSRQFSKRHIFGRLGTYGCETRVFAGRDLVGSKLNFSMIHGELRLLGGWPLFVKSHRIEAGHVCAFMFQEEEEEEGELSLRVHVLGTMPVPTI</sequence>
<organism evidence="7 8">
    <name type="scientific">Zea mays</name>
    <name type="common">Maize</name>
    <dbReference type="NCBI Taxonomy" id="4577"/>
    <lineage>
        <taxon>Eukaryota</taxon>
        <taxon>Viridiplantae</taxon>
        <taxon>Streptophyta</taxon>
        <taxon>Embryophyta</taxon>
        <taxon>Tracheophyta</taxon>
        <taxon>Spermatophyta</taxon>
        <taxon>Magnoliopsida</taxon>
        <taxon>Liliopsida</taxon>
        <taxon>Poales</taxon>
        <taxon>Poaceae</taxon>
        <taxon>PACMAD clade</taxon>
        <taxon>Panicoideae</taxon>
        <taxon>Andropogonodae</taxon>
        <taxon>Andropogoneae</taxon>
        <taxon>Tripsacinae</taxon>
        <taxon>Zea</taxon>
    </lineage>
</organism>
<evidence type="ECO:0000256" key="5">
    <source>
        <dbReference type="ARBA" id="ARBA00023242"/>
    </source>
</evidence>
<proteinExistence type="predicted"/>
<feature type="region of interest" description="Disordered" evidence="6">
    <location>
        <begin position="55"/>
        <end position="108"/>
    </location>
</feature>
<dbReference type="AlphaFoldDB" id="A0A804PVS3"/>
<dbReference type="SUPFAM" id="SSF101936">
    <property type="entry name" value="DNA-binding pseudobarrel domain"/>
    <property type="match status" value="1"/>
</dbReference>
<evidence type="ECO:0000256" key="6">
    <source>
        <dbReference type="SAM" id="MobiDB-lite"/>
    </source>
</evidence>
<feature type="compositionally biased region" description="Pro residues" evidence="6">
    <location>
        <begin position="64"/>
        <end position="82"/>
    </location>
</feature>
<evidence type="ECO:0000256" key="1">
    <source>
        <dbReference type="ARBA" id="ARBA00004123"/>
    </source>
</evidence>
<dbReference type="GO" id="GO:0003677">
    <property type="term" value="F:DNA binding"/>
    <property type="evidence" value="ECO:0007669"/>
    <property type="project" value="UniProtKB-KW"/>
</dbReference>
<evidence type="ECO:0008006" key="9">
    <source>
        <dbReference type="Google" id="ProtNLM"/>
    </source>
</evidence>
<evidence type="ECO:0000256" key="2">
    <source>
        <dbReference type="ARBA" id="ARBA00023015"/>
    </source>
</evidence>
<feature type="compositionally biased region" description="Low complexity" evidence="6">
    <location>
        <begin position="89"/>
        <end position="98"/>
    </location>
</feature>
<keyword evidence="3" id="KW-0238">DNA-binding</keyword>
<dbReference type="CDD" id="cd10017">
    <property type="entry name" value="B3_DNA"/>
    <property type="match status" value="1"/>
</dbReference>
<reference evidence="7" key="2">
    <citation type="submission" date="2019-07" db="EMBL/GenBank/DDBJ databases">
        <authorList>
            <person name="Seetharam A."/>
            <person name="Woodhouse M."/>
            <person name="Cannon E."/>
        </authorList>
    </citation>
    <scope>NUCLEOTIDE SEQUENCE [LARGE SCALE GENOMIC DNA]</scope>
    <source>
        <strain evidence="7">cv. B73</strain>
    </source>
</reference>
<evidence type="ECO:0000313" key="8">
    <source>
        <dbReference type="Proteomes" id="UP000007305"/>
    </source>
</evidence>
<protein>
    <recommendedName>
        <fullName evidence="9">TF-B3 domain-containing protein</fullName>
    </recommendedName>
</protein>
<dbReference type="Gramene" id="Zm00001eb270030_T001">
    <property type="protein sequence ID" value="Zm00001eb270030_P001"/>
    <property type="gene ID" value="Zm00001eb270030"/>
</dbReference>
<dbReference type="InterPro" id="IPR015300">
    <property type="entry name" value="DNA-bd_pseudobarrel_sf"/>
</dbReference>
<dbReference type="Gene3D" id="2.40.330.10">
    <property type="entry name" value="DNA-binding pseudobarrel domain"/>
    <property type="match status" value="1"/>
</dbReference>
<evidence type="ECO:0000256" key="4">
    <source>
        <dbReference type="ARBA" id="ARBA00023163"/>
    </source>
</evidence>
<reference evidence="7" key="3">
    <citation type="submission" date="2021-05" db="UniProtKB">
        <authorList>
            <consortium name="EnsemblPlants"/>
        </authorList>
    </citation>
    <scope>IDENTIFICATION</scope>
    <source>
        <strain evidence="7">cv. B73</strain>
    </source>
</reference>
<dbReference type="InterPro" id="IPR044837">
    <property type="entry name" value="REM16-like"/>
</dbReference>
<dbReference type="EnsemblPlants" id="Zm00001eb270030_T001">
    <property type="protein sequence ID" value="Zm00001eb270030_P001"/>
    <property type="gene ID" value="Zm00001eb270030"/>
</dbReference>
<dbReference type="PANTHER" id="PTHR31391">
    <property type="entry name" value="B3 DOMAIN-CONTAINING PROTEIN OS11G0197600-RELATED"/>
    <property type="match status" value="1"/>
</dbReference>
<dbReference type="Proteomes" id="UP000007305">
    <property type="component" value="Chromosome 6"/>
</dbReference>
<dbReference type="InterPro" id="IPR003340">
    <property type="entry name" value="B3_DNA-bd"/>
</dbReference>
<evidence type="ECO:0000256" key="3">
    <source>
        <dbReference type="ARBA" id="ARBA00023125"/>
    </source>
</evidence>
<dbReference type="InParanoid" id="A0A804PVS3"/>
<keyword evidence="4" id="KW-0804">Transcription</keyword>
<keyword evidence="8" id="KW-1185">Reference proteome</keyword>
<keyword evidence="2" id="KW-0805">Transcription regulation</keyword>
<dbReference type="GO" id="GO:0005634">
    <property type="term" value="C:nucleus"/>
    <property type="evidence" value="ECO:0007669"/>
    <property type="project" value="UniProtKB-SubCell"/>
</dbReference>
<dbReference type="PANTHER" id="PTHR31391:SF158">
    <property type="entry name" value="TF-B3 DOMAIN-CONTAINING PROTEIN"/>
    <property type="match status" value="1"/>
</dbReference>
<evidence type="ECO:0000313" key="7">
    <source>
        <dbReference type="EnsemblPlants" id="Zm00001eb270030_P001"/>
    </source>
</evidence>